<dbReference type="InterPro" id="IPR013783">
    <property type="entry name" value="Ig-like_fold"/>
</dbReference>
<keyword evidence="4 11" id="KW-0245">EGF-like domain</keyword>
<evidence type="ECO:0000256" key="8">
    <source>
        <dbReference type="ARBA" id="ARBA00023157"/>
    </source>
</evidence>
<dbReference type="Pfam" id="PF07645">
    <property type="entry name" value="EGF_CA"/>
    <property type="match status" value="3"/>
</dbReference>
<dbReference type="FunFam" id="2.20.100.10:FF:000007">
    <property type="entry name" value="Thrombospondin 1"/>
    <property type="match status" value="1"/>
</dbReference>
<evidence type="ECO:0000256" key="5">
    <source>
        <dbReference type="ARBA" id="ARBA00022729"/>
    </source>
</evidence>
<dbReference type="PROSITE" id="PS50092">
    <property type="entry name" value="TSP1"/>
    <property type="match status" value="4"/>
</dbReference>
<dbReference type="InterPro" id="IPR006605">
    <property type="entry name" value="G2_nidogen/fibulin_G2F"/>
</dbReference>
<gene>
    <name evidence="17" type="primary">LOC117641413</name>
</gene>
<dbReference type="InterPro" id="IPR036465">
    <property type="entry name" value="vWFA_dom_sf"/>
</dbReference>
<feature type="domain" description="Ig-like" evidence="14">
    <location>
        <begin position="463"/>
        <end position="560"/>
    </location>
</feature>
<feature type="domain" description="Ig-like" evidence="14">
    <location>
        <begin position="1981"/>
        <end position="2066"/>
    </location>
</feature>
<dbReference type="SMART" id="SM00179">
    <property type="entry name" value="EGF_CA"/>
    <property type="match status" value="3"/>
</dbReference>
<dbReference type="InterPro" id="IPR036179">
    <property type="entry name" value="Ig-like_dom_sf"/>
</dbReference>
<feature type="domain" description="EGF-like" evidence="13">
    <location>
        <begin position="2765"/>
        <end position="2805"/>
    </location>
</feature>
<dbReference type="GO" id="GO:0032991">
    <property type="term" value="C:protein-containing complex"/>
    <property type="evidence" value="ECO:0007669"/>
    <property type="project" value="UniProtKB-ARBA"/>
</dbReference>
<dbReference type="PROSITE" id="PS00010">
    <property type="entry name" value="ASX_HYDROXYL"/>
    <property type="match status" value="2"/>
</dbReference>
<dbReference type="SUPFAM" id="SSF48726">
    <property type="entry name" value="Immunoglobulin"/>
    <property type="match status" value="19"/>
</dbReference>
<dbReference type="Pfam" id="PF13895">
    <property type="entry name" value="Ig_2"/>
    <property type="match status" value="1"/>
</dbReference>
<accession>A0A6P8YKU3</accession>
<dbReference type="Pfam" id="PF13927">
    <property type="entry name" value="Ig_3"/>
    <property type="match status" value="7"/>
</dbReference>
<dbReference type="SUPFAM" id="SSF54511">
    <property type="entry name" value="GFP-like"/>
    <property type="match status" value="1"/>
</dbReference>
<evidence type="ECO:0000259" key="14">
    <source>
        <dbReference type="PROSITE" id="PS50835"/>
    </source>
</evidence>
<dbReference type="Gene3D" id="2.20.100.10">
    <property type="entry name" value="Thrombospondin type-1 (TSP1) repeat"/>
    <property type="match status" value="3"/>
</dbReference>
<keyword evidence="16" id="KW-1185">Reference proteome</keyword>
<feature type="domain" description="Ig-like" evidence="14">
    <location>
        <begin position="843"/>
        <end position="932"/>
    </location>
</feature>
<protein>
    <submittedName>
        <fullName evidence="17">Hemicentin-1-like isoform X1</fullName>
    </submittedName>
</protein>
<dbReference type="InterPro" id="IPR036383">
    <property type="entry name" value="TSP1_rpt_sf"/>
</dbReference>
<feature type="region of interest" description="Disordered" evidence="12">
    <location>
        <begin position="31"/>
        <end position="58"/>
    </location>
</feature>
<evidence type="ECO:0000256" key="4">
    <source>
        <dbReference type="ARBA" id="ARBA00022536"/>
    </source>
</evidence>
<feature type="domain" description="Ig-like" evidence="14">
    <location>
        <begin position="1033"/>
        <end position="1120"/>
    </location>
</feature>
<dbReference type="Pfam" id="PF00090">
    <property type="entry name" value="TSP_1"/>
    <property type="match status" value="4"/>
</dbReference>
<dbReference type="Pfam" id="PF07679">
    <property type="entry name" value="I-set"/>
    <property type="match status" value="11"/>
</dbReference>
<dbReference type="GeneID" id="117641413"/>
<evidence type="ECO:0000256" key="6">
    <source>
        <dbReference type="ARBA" id="ARBA00022737"/>
    </source>
</evidence>
<dbReference type="SMART" id="SM00181">
    <property type="entry name" value="EGF"/>
    <property type="match status" value="3"/>
</dbReference>
<keyword evidence="3" id="KW-0272">Extracellular matrix</keyword>
<keyword evidence="6" id="KW-0677">Repeat</keyword>
<feature type="domain" description="Ig-like" evidence="14">
    <location>
        <begin position="1489"/>
        <end position="1579"/>
    </location>
</feature>
<feature type="domain" description="Ig-like" evidence="14">
    <location>
        <begin position="1393"/>
        <end position="1485"/>
    </location>
</feature>
<dbReference type="GO" id="GO:0048468">
    <property type="term" value="P:cell development"/>
    <property type="evidence" value="ECO:0007669"/>
    <property type="project" value="UniProtKB-ARBA"/>
</dbReference>
<comment type="subcellular location">
    <subcellularLocation>
        <location evidence="1">Secreted</location>
        <location evidence="1">Extracellular space</location>
        <location evidence="1">Extracellular matrix</location>
    </subcellularLocation>
</comment>
<dbReference type="InParanoid" id="A0A6P8YKU3"/>
<dbReference type="InterPro" id="IPR013098">
    <property type="entry name" value="Ig_I-set"/>
</dbReference>
<feature type="domain" description="Ig-like" evidence="14">
    <location>
        <begin position="1125"/>
        <end position="1212"/>
    </location>
</feature>
<keyword evidence="10" id="KW-0393">Immunoglobulin domain</keyword>
<dbReference type="InterPro" id="IPR000742">
    <property type="entry name" value="EGF"/>
</dbReference>
<evidence type="ECO:0000256" key="7">
    <source>
        <dbReference type="ARBA" id="ARBA00022837"/>
    </source>
</evidence>
<dbReference type="InterPro" id="IPR009017">
    <property type="entry name" value="GFP"/>
</dbReference>
<dbReference type="InterPro" id="IPR007110">
    <property type="entry name" value="Ig-like_dom"/>
</dbReference>
<dbReference type="SMART" id="SM00408">
    <property type="entry name" value="IGc2"/>
    <property type="match status" value="19"/>
</dbReference>
<reference evidence="17" key="1">
    <citation type="submission" date="2025-08" db="UniProtKB">
        <authorList>
            <consortium name="RefSeq"/>
        </authorList>
    </citation>
    <scope>IDENTIFICATION</scope>
    <source>
        <tissue evidence="17">Total insect</tissue>
    </source>
</reference>
<feature type="domain" description="Ig-like" evidence="14">
    <location>
        <begin position="1307"/>
        <end position="1389"/>
    </location>
</feature>
<feature type="domain" description="Ig-like" evidence="14">
    <location>
        <begin position="2076"/>
        <end position="2170"/>
    </location>
</feature>
<feature type="domain" description="Ig-like" evidence="14">
    <location>
        <begin position="1781"/>
        <end position="1870"/>
    </location>
</feature>
<feature type="domain" description="Ig-like" evidence="14">
    <location>
        <begin position="1884"/>
        <end position="1976"/>
    </location>
</feature>
<dbReference type="SUPFAM" id="SSF53300">
    <property type="entry name" value="vWA-like"/>
    <property type="match status" value="1"/>
</dbReference>
<dbReference type="Pfam" id="PF25106">
    <property type="entry name" value="VWA_4"/>
    <property type="match status" value="1"/>
</dbReference>
<dbReference type="CDD" id="cd00096">
    <property type="entry name" value="Ig"/>
    <property type="match status" value="4"/>
</dbReference>
<feature type="domain" description="Ig-like" evidence="14">
    <location>
        <begin position="1216"/>
        <end position="1304"/>
    </location>
</feature>
<feature type="domain" description="Ig-like" evidence="14">
    <location>
        <begin position="2173"/>
        <end position="2266"/>
    </location>
</feature>
<dbReference type="PROSITE" id="PS01186">
    <property type="entry name" value="EGF_2"/>
    <property type="match status" value="1"/>
</dbReference>
<dbReference type="SMART" id="SM00209">
    <property type="entry name" value="TSP1"/>
    <property type="match status" value="4"/>
</dbReference>
<feature type="domain" description="Ig-like" evidence="14">
    <location>
        <begin position="659"/>
        <end position="749"/>
    </location>
</feature>
<dbReference type="InterPro" id="IPR009030">
    <property type="entry name" value="Growth_fac_rcpt_cys_sf"/>
</dbReference>
<dbReference type="Proteomes" id="UP000515158">
    <property type="component" value="Unplaced"/>
</dbReference>
<keyword evidence="7" id="KW-0106">Calcium</keyword>
<dbReference type="SUPFAM" id="SSF82895">
    <property type="entry name" value="TSP-1 type 1 repeat"/>
    <property type="match status" value="4"/>
</dbReference>
<dbReference type="FunFam" id="2.20.100.10:FF:000002">
    <property type="entry name" value="Unc-5 netrin receptor C"/>
    <property type="match status" value="1"/>
</dbReference>
<evidence type="ECO:0000256" key="3">
    <source>
        <dbReference type="ARBA" id="ARBA00022530"/>
    </source>
</evidence>
<feature type="domain" description="Ig-like" evidence="14">
    <location>
        <begin position="1585"/>
        <end position="1678"/>
    </location>
</feature>
<dbReference type="InterPro" id="IPR000884">
    <property type="entry name" value="TSP1_rpt"/>
</dbReference>
<dbReference type="CDD" id="cd00054">
    <property type="entry name" value="EGF_CA"/>
    <property type="match status" value="2"/>
</dbReference>
<dbReference type="Pfam" id="PF23560">
    <property type="entry name" value="GBD_Hemicentin"/>
    <property type="match status" value="1"/>
</dbReference>
<evidence type="ECO:0000256" key="1">
    <source>
        <dbReference type="ARBA" id="ARBA00004498"/>
    </source>
</evidence>
<dbReference type="GO" id="GO:0005509">
    <property type="term" value="F:calcium ion binding"/>
    <property type="evidence" value="ECO:0007669"/>
    <property type="project" value="InterPro"/>
</dbReference>
<dbReference type="Pfam" id="PF07474">
    <property type="entry name" value="G2F"/>
    <property type="match status" value="1"/>
</dbReference>
<evidence type="ECO:0000256" key="11">
    <source>
        <dbReference type="PROSITE-ProRule" id="PRU00076"/>
    </source>
</evidence>
<dbReference type="PROSITE" id="PS01187">
    <property type="entry name" value="EGF_CA"/>
    <property type="match status" value="3"/>
</dbReference>
<evidence type="ECO:0000259" key="15">
    <source>
        <dbReference type="PROSITE" id="PS50993"/>
    </source>
</evidence>
<dbReference type="PANTHER" id="PTHR10075">
    <property type="entry name" value="BASIGIN RELATED"/>
    <property type="match status" value="1"/>
</dbReference>
<keyword evidence="9" id="KW-0325">Glycoprotein</keyword>
<dbReference type="Gene3D" id="2.40.155.10">
    <property type="entry name" value="Green fluorescent protein"/>
    <property type="match status" value="1"/>
</dbReference>
<dbReference type="InterPro" id="IPR003598">
    <property type="entry name" value="Ig_sub2"/>
</dbReference>
<evidence type="ECO:0000256" key="2">
    <source>
        <dbReference type="ARBA" id="ARBA00022525"/>
    </source>
</evidence>
<dbReference type="OrthoDB" id="5985519at2759"/>
<dbReference type="PROSITE" id="PS50835">
    <property type="entry name" value="IG_LIKE"/>
    <property type="match status" value="19"/>
</dbReference>
<dbReference type="FunFam" id="2.10.25.10:FF:000210">
    <property type="entry name" value="Hemicentin 1"/>
    <property type="match status" value="1"/>
</dbReference>
<evidence type="ECO:0000313" key="16">
    <source>
        <dbReference type="Proteomes" id="UP000515158"/>
    </source>
</evidence>
<feature type="domain" description="Ig-like" evidence="14">
    <location>
        <begin position="754"/>
        <end position="839"/>
    </location>
</feature>
<feature type="domain" description="Nidogen G2 beta-barrel" evidence="15">
    <location>
        <begin position="2485"/>
        <end position="2707"/>
    </location>
</feature>
<name>A0A6P8YKU3_THRPL</name>
<sequence>MLGDDAGVDNVDNEDLWETLLAPVTPRPLDLDLTGGSSSASSAHGEADLAPGKAQSHAEVLDTANEGGHPATPTPTVRRQPDAVSLAFVFDSTGSMSGELAELKKGAEDILNATLSRPDKPIHDFVFVPFNDPGIGPATVTTDAETFKAQLDAVNVTGGSDCPEPSLAALLEALRLVRPNSFVYVFTDASAKDYFLLPDVLALVQRKQTQVVFVMTGNCKDDNTARYQSMENIATASSGQVYHINKTEVKNVLSFVRQTLESQKVNLVSVDLPKASKTEHAVQVDETIREFTVSVSGINPQISVVDPAGARLNNSPLMQKILDLDNVKVIAVKEPSRGSWTVETSSDSKHAIRLTGLSVVDFSYGFSVQATDRLDETYHRPLLGAPNFILVGGTDMGSVWNLTSVDLLAVDGSTLQTIPLSPLDALDGLYHGGPFVPPGQDVLFNLANSGYDKDGFLIKRITPTAISAQSGGLPLVELQSETQVWINGSLNLRCQIDSLLPFTSWFLKNGMPISKKQKYQQTTLMTKKIEGLTEEMGGEYACRASNVKGHSSDSVHIIVTGPPPEVVTESKLEIHAQSQVVLDCLIESKLKFNMTWMRIYRDSPRGEELVENNARYIILPNSSLVIDPALPEDTGYFSCVAENQGGRRESQVELLVYEPLHISTHPKSLNFQAGDSFSIMCEANTLPSEFYWVQDGHILPYKNVERMTVEVIGHRLTLLIKNAKIADQGVYQCIGTNNKETVEAGVEVYIVEMPSVKIGKDQVMVKAGDQVLIKCAADGIPKPKTRWLWQGMDVTSLSNFKVFEDGFLQIDSVVAENSGQLDCVANNSVGEVKDSVNLTVGYPPVVLDKTEVLQLEVQGSGALLCRGSGIPHPLTHWERKDGHDIDVTRIHHNSSTGVLLFSDAKVTDEGTYICVLENIYGRVVLEEKVIITGIVAPALAEMESEFEEIESVVGVDIELTCKVSLGNPTPFITWSKDGYNMDSNNKLERIDFHPNNSLIIQKADLTNVGSYKCEATNVGGSVSRHIYLTIIEPPILDSSDLLNLTEKVGNNALLPCHAYGTPLPEIQWLQSENNTIALTERISLTYEGLLIIGVRLEDAGRYTCVATNSAGSANRSVALTVQDPPHIVGETVTELVVNVGDVVRLPCTASGEPTPEYVWTHNYEFMDYNDHIFPSITSDGLVITSVVVNDGGEYLCSAINDVGTDNKTITVTVQEPPFIESADSVIVVTKGDSAQLMCKARGIPPPRIAWTFKGQPLLTNKLQVESDESILVLSNIQESDSGSYICTAYNLAGSDARAVRMVVQVPPAIEPWEQSLKLSEGQDLLLYCHMYGIPVPQGSWFKDGVSITPTDVMNSSIQYKVRAKLTDAGNYTCKAENIIGITSRSIQVSVFAPPRTLTPTNITISKLSEDDVSLDCITSVLYGYPEPTINWTFNGDPLIESNQNVFMSLDGNTLNIRKVLLSQSGVYECYVKNEAGNSSRNFNVVVHEPPFILDEFPNRKILMEGEDLSIPCSASGTPKPVLSWMFNNVTLSLSEDYDDLLLMKDNTLVIISAQANTSGLYTCVAQNEVGEHRQEIFIEVHVPVPLTRNNVIRKEVEEGDDIKLPCNAPDASTKEWEQDGVTIDIKAAKDRSDEAHFRLLDGGKYLEINEARPTDNGTYTCITSNPDGSETHLNYHLEVLWAPYFEEFGVSQKKFTVKEGNNVTFDCLSSGSPIPKVIWKINDSLPVTERTSPGVVVLPSSRHMLRIPIVRAHHDGIYKCQAINRLGSAYKTFILHVIVPPYIENDPGDHYEFLRGETVNLECPILGAPHPLYTWEHKRNHPFVVDSGAAKLQKNSQTLVIPNIDFSDGGLYVCNGSNQAGFKLKYFNVSIMGLQKSSSKSEAPIIEDAEENEINALVGSPLSLVCTAHGQPLPDIQWTHNGHMLSLEDTTETSDLDTASVSQTLTLASSGATDSGKYVCHATNNRGTAEKVYRVHFIVPPRINGVATSVVENVTSVHGLPFSLHCHSSGEPMPVVSWLKEGASLKSDMVIKIDGTRGETLHFRHSSEEHSGNYTCIARNSAGSVSKTFLHDVLVPPYNPNNIEELEANVLRHKSFSLHCDFRGHPEPKLLWIKGIEAISVSNLSRGLNLTDNGRTLVITPTELSDAGRYSCLGYNEAGSAELMYHVKISEPPQRNEAITSNFTLVTLKPLRRFMFLCAMTGSPPPSIAWFKGGFPVENSSLNGTIQISSDGRQLHILSATNDHEGLYKCHGENAAGSTNAFFKLELDLQGDWGEWSDWGFCSVSCGFGTQERKRDCLTSNCPGETFETRPCFMSNCPINGGWSNWTEWFGCDQQCGQLKKNRSRECNNPEPAYGGHFCEGEAFEIENCNLPLCPVDGGWSTWSEWSACSVTCDAGVQIRHRECNSPEPAHGGQVCVGPFSDTKNCYNEPCFGSWSEWSEWSHCSATCGPGQRSRTRKCFSQWHDCDGHNKEFEYCKLRLCARNGPKTAHLYLHGSLNGYNFRDDTLYADIYGDEEIKRSFISTKLHNIRKREVPIQPIVPLLVSPISWNAAYEEKEARNGFSLTKGLFNQASTVHFATGQEMEMRHIGQGVDHAGQLKVDIEVIGEVPYVQPRATIVVQPFSEDFVQTGPNTLYITSEGTLSADGQVIPYLWNSTVSYNADGGAMPYLSEKMSTDHIISNYDHDLQEMRYTVSTVISKRFDDNKCPEGFILNPEQQHCEDVNECLDNASNKCHLTQVCENLLGSYRCTCPTGFRALNIGTRCLDVNECLQEPELCSHECRNVPGSYHCICPPGTYLLEDRHSCSASSYWDDPDETYGMSDVYGETSPIREAEKTPEDLAQPYHSQYDGPQEFHLAEEEWACGEGLVWRDGQCQDVDECLDDPDICGEDETCLNMHKTFKCLYTPCGEGFKRDLISRECIAVCSREVPCVSGAKQAEKKVFMALPLDTTSNQPGMDLVHLHISHGLVGPGKPYSHTKYYFVSDHRGKMFHLRQEEGSCAVFISKKLKPGKVYRVEVQGDMFSESTKTILFSTKFTLFFHVFKRENQ</sequence>
<dbReference type="FunFam" id="2.10.25.10:FF:000010">
    <property type="entry name" value="Pro-epidermal growth factor"/>
    <property type="match status" value="1"/>
</dbReference>
<evidence type="ECO:0000256" key="12">
    <source>
        <dbReference type="SAM" id="MobiDB-lite"/>
    </source>
</evidence>
<evidence type="ECO:0000259" key="13">
    <source>
        <dbReference type="PROSITE" id="PS50026"/>
    </source>
</evidence>
<dbReference type="PROSITE" id="PS50993">
    <property type="entry name" value="NIDOGEN_G2"/>
    <property type="match status" value="1"/>
</dbReference>
<feature type="domain" description="Ig-like" evidence="14">
    <location>
        <begin position="564"/>
        <end position="653"/>
    </location>
</feature>
<dbReference type="InterPro" id="IPR003599">
    <property type="entry name" value="Ig_sub"/>
</dbReference>
<feature type="domain" description="Ig-like" evidence="14">
    <location>
        <begin position="1683"/>
        <end position="1776"/>
    </location>
</feature>
<evidence type="ECO:0000256" key="9">
    <source>
        <dbReference type="ARBA" id="ARBA00023180"/>
    </source>
</evidence>
<dbReference type="SUPFAM" id="SSF57184">
    <property type="entry name" value="Growth factor receptor domain"/>
    <property type="match status" value="1"/>
</dbReference>
<dbReference type="InterPro" id="IPR056861">
    <property type="entry name" value="HMCN1-like_VWA"/>
</dbReference>
<dbReference type="Gene3D" id="2.10.25.10">
    <property type="entry name" value="Laminin"/>
    <property type="match status" value="2"/>
</dbReference>
<dbReference type="Gene3D" id="2.60.40.10">
    <property type="entry name" value="Immunoglobulins"/>
    <property type="match status" value="19"/>
</dbReference>
<dbReference type="SMART" id="SM00409">
    <property type="entry name" value="IG"/>
    <property type="match status" value="19"/>
</dbReference>
<dbReference type="InterPro" id="IPR001881">
    <property type="entry name" value="EGF-like_Ca-bd_dom"/>
</dbReference>
<dbReference type="SMART" id="SM00682">
    <property type="entry name" value="G2F"/>
    <property type="match status" value="1"/>
</dbReference>
<dbReference type="InterPro" id="IPR056475">
    <property type="entry name" value="GBD_Hemicentin/VWA7"/>
</dbReference>
<dbReference type="KEGG" id="tpal:117641413"/>
<dbReference type="PANTHER" id="PTHR10075:SF14">
    <property type="entry name" value="CELL ADHESION MOLECULE DSCAM2-RELATED"/>
    <property type="match status" value="1"/>
</dbReference>
<evidence type="ECO:0000313" key="17">
    <source>
        <dbReference type="RefSeq" id="XP_034234597.1"/>
    </source>
</evidence>
<comment type="caution">
    <text evidence="11">Lacks conserved residue(s) required for the propagation of feature annotation.</text>
</comment>
<feature type="domain" description="Ig-like" evidence="14">
    <location>
        <begin position="937"/>
        <end position="1029"/>
    </location>
</feature>
<proteinExistence type="predicted"/>
<dbReference type="RefSeq" id="XP_034234597.1">
    <property type="nucleotide sequence ID" value="XM_034378706.1"/>
</dbReference>
<dbReference type="InterPro" id="IPR049883">
    <property type="entry name" value="NOTCH1_EGF-like"/>
</dbReference>
<organism evidence="17">
    <name type="scientific">Thrips palmi</name>
    <name type="common">Melon thrips</name>
    <dbReference type="NCBI Taxonomy" id="161013"/>
    <lineage>
        <taxon>Eukaryota</taxon>
        <taxon>Metazoa</taxon>
        <taxon>Ecdysozoa</taxon>
        <taxon>Arthropoda</taxon>
        <taxon>Hexapoda</taxon>
        <taxon>Insecta</taxon>
        <taxon>Pterygota</taxon>
        <taxon>Neoptera</taxon>
        <taxon>Paraneoptera</taxon>
        <taxon>Thysanoptera</taxon>
        <taxon>Terebrantia</taxon>
        <taxon>Thripoidea</taxon>
        <taxon>Thripidae</taxon>
        <taxon>Thrips</taxon>
    </lineage>
</organism>
<dbReference type="Gene3D" id="3.40.50.410">
    <property type="entry name" value="von Willebrand factor, type A domain"/>
    <property type="match status" value="1"/>
</dbReference>
<evidence type="ECO:0000256" key="10">
    <source>
        <dbReference type="ARBA" id="ARBA00023319"/>
    </source>
</evidence>
<dbReference type="InterPro" id="IPR018097">
    <property type="entry name" value="EGF_Ca-bd_CS"/>
</dbReference>
<keyword evidence="5" id="KW-0732">Signal</keyword>
<keyword evidence="2" id="KW-0964">Secreted</keyword>
<dbReference type="PROSITE" id="PS50026">
    <property type="entry name" value="EGF_3"/>
    <property type="match status" value="2"/>
</dbReference>
<dbReference type="InterPro" id="IPR000152">
    <property type="entry name" value="EGF-type_Asp/Asn_hydroxyl_site"/>
</dbReference>
<dbReference type="FunFam" id="2.60.40.10:FF:000032">
    <property type="entry name" value="palladin isoform X1"/>
    <property type="match status" value="3"/>
</dbReference>
<keyword evidence="8" id="KW-1015">Disulfide bond</keyword>
<feature type="domain" description="EGF-like" evidence="13">
    <location>
        <begin position="2721"/>
        <end position="2764"/>
    </location>
</feature>